<sequence>MLLNKIHSLFHTRFASNKLNNKLFKVSEDVAKALELNKGIVALESTVITHGLPYPENVKLAIELEEIVIREGCVPATISIMDGYVNIGTSRNQLEKLGSSCDSVKVAGRDIVNCLMSKQNGGTTVSATMRLAKAAGIHVFATGGIGGVHRGAENTFDISADLIELSKTPMLVVCSGAKSILDIPKTLEFLETHGVNVIVNSDDSFFPGFFVPKSIHKAPFFTSSLEEIVENYKVGRILRQKEAHLIAVPIPEKDSSDGSLIEDAIQEAVAESKEQNINSKEVTPFILKRVRELSKGVSLTANQALLKNNAMVGAKLAALYSSTKNSVLKNEKTTMFAPRTQTIVEEKPPIVTCIGASILDIDAMSDNKLETNGGTYNGKVVLRAGGVARNHADALTRLGVNTQLISAIGTDHMSEILEKLCKHMNIEKTIRVNKVPLPIYSGITRQGNVLCGILNVEEMMNKISPELLMKNEEVIASSKYVVLDGNLSKETIKKASEICSMNNVGIWFEPADKSKVYKMFYKKHVLKGIRYFSPNAKEFEEYCKILKVDIKPFASFDQDYVSNILKNQHHKLCPSDLQEVIVTLDEKGITGWDNLMKMGFSKEAPIAINREKIVSASGAGDCFNSGYISGLVKELERPERLNIANKSAKCSLLSSDAVPSTITNNI</sequence>
<evidence type="ECO:0000313" key="2">
    <source>
        <dbReference type="WBParaSite" id="RSKR_0000255300.1"/>
    </source>
</evidence>
<organism evidence="1 2">
    <name type="scientific">Rhabditophanes sp. KR3021</name>
    <dbReference type="NCBI Taxonomy" id="114890"/>
    <lineage>
        <taxon>Eukaryota</taxon>
        <taxon>Metazoa</taxon>
        <taxon>Ecdysozoa</taxon>
        <taxon>Nematoda</taxon>
        <taxon>Chromadorea</taxon>
        <taxon>Rhabditida</taxon>
        <taxon>Tylenchina</taxon>
        <taxon>Panagrolaimomorpha</taxon>
        <taxon>Strongyloidoidea</taxon>
        <taxon>Alloionematidae</taxon>
        <taxon>Rhabditophanes</taxon>
    </lineage>
</organism>
<evidence type="ECO:0000313" key="1">
    <source>
        <dbReference type="Proteomes" id="UP000095286"/>
    </source>
</evidence>
<dbReference type="Proteomes" id="UP000095286">
    <property type="component" value="Unplaced"/>
</dbReference>
<protein>
    <submittedName>
        <fullName evidence="2">PfkB domain-containing protein</fullName>
    </submittedName>
</protein>
<reference evidence="2" key="1">
    <citation type="submission" date="2016-11" db="UniProtKB">
        <authorList>
            <consortium name="WormBaseParasite"/>
        </authorList>
    </citation>
    <scope>IDENTIFICATION</scope>
    <source>
        <strain evidence="2">KR3021</strain>
    </source>
</reference>
<name>A0AC35TNB7_9BILA</name>
<accession>A0AC35TNB7</accession>
<proteinExistence type="predicted"/>
<dbReference type="WBParaSite" id="RSKR_0000255300.1">
    <property type="protein sequence ID" value="RSKR_0000255300.1"/>
    <property type="gene ID" value="RSKR_0000255300"/>
</dbReference>